<dbReference type="GO" id="GO:0046933">
    <property type="term" value="F:proton-transporting ATP synthase activity, rotational mechanism"/>
    <property type="evidence" value="ECO:0007669"/>
    <property type="project" value="UniProtKB-UniRule"/>
</dbReference>
<comment type="subcellular location">
    <subcellularLocation>
        <location evidence="7">Cell membrane</location>
        <topology evidence="7">Peripheral membrane protein</topology>
    </subcellularLocation>
    <subcellularLocation>
        <location evidence="1">Membrane</location>
    </subcellularLocation>
</comment>
<comment type="caution">
    <text evidence="8">The sequence shown here is derived from an EMBL/GenBank/DDBJ whole genome shotgun (WGS) entry which is preliminary data.</text>
</comment>
<dbReference type="RefSeq" id="WP_130411750.1">
    <property type="nucleotide sequence ID" value="NZ_SGWX01000001.1"/>
</dbReference>
<dbReference type="Proteomes" id="UP000293852">
    <property type="component" value="Unassembled WGS sequence"/>
</dbReference>
<dbReference type="AlphaFoldDB" id="A0A4Q7M0L7"/>
<dbReference type="PANTHER" id="PTHR11910">
    <property type="entry name" value="ATP SYNTHASE DELTA CHAIN"/>
    <property type="match status" value="1"/>
</dbReference>
<evidence type="ECO:0000256" key="2">
    <source>
        <dbReference type="ARBA" id="ARBA00022448"/>
    </source>
</evidence>
<dbReference type="GO" id="GO:0045259">
    <property type="term" value="C:proton-transporting ATP synthase complex"/>
    <property type="evidence" value="ECO:0007669"/>
    <property type="project" value="UniProtKB-KW"/>
</dbReference>
<evidence type="ECO:0000256" key="5">
    <source>
        <dbReference type="ARBA" id="ARBA00023136"/>
    </source>
</evidence>
<dbReference type="InterPro" id="IPR000711">
    <property type="entry name" value="ATPase_OSCP/dsu"/>
</dbReference>
<proteinExistence type="inferred from homology"/>
<organism evidence="8 9">
    <name type="scientific">Xylanimonas ulmi</name>
    <dbReference type="NCBI Taxonomy" id="228973"/>
    <lineage>
        <taxon>Bacteria</taxon>
        <taxon>Bacillati</taxon>
        <taxon>Actinomycetota</taxon>
        <taxon>Actinomycetes</taxon>
        <taxon>Micrococcales</taxon>
        <taxon>Promicromonosporaceae</taxon>
        <taxon>Xylanimonas</taxon>
    </lineage>
</organism>
<keyword evidence="5 7" id="KW-0472">Membrane</keyword>
<keyword evidence="9" id="KW-1185">Reference proteome</keyword>
<dbReference type="GO" id="GO:0005886">
    <property type="term" value="C:plasma membrane"/>
    <property type="evidence" value="ECO:0007669"/>
    <property type="project" value="UniProtKB-SubCell"/>
</dbReference>
<evidence type="ECO:0000256" key="6">
    <source>
        <dbReference type="ARBA" id="ARBA00023310"/>
    </source>
</evidence>
<name>A0A4Q7M0L7_9MICO</name>
<reference evidence="8 9" key="1">
    <citation type="submission" date="2019-02" db="EMBL/GenBank/DDBJ databases">
        <title>Sequencing the genomes of 1000 actinobacteria strains.</title>
        <authorList>
            <person name="Klenk H.-P."/>
        </authorList>
    </citation>
    <scope>NUCLEOTIDE SEQUENCE [LARGE SCALE GENOMIC DNA]</scope>
    <source>
        <strain evidence="8 9">DSM 16932</strain>
    </source>
</reference>
<evidence type="ECO:0000313" key="8">
    <source>
        <dbReference type="EMBL" id="RZS60102.1"/>
    </source>
</evidence>
<dbReference type="NCBIfam" id="NF009967">
    <property type="entry name" value="PRK13430.1"/>
    <property type="match status" value="1"/>
</dbReference>
<keyword evidence="7" id="KW-0139">CF(1)</keyword>
<comment type="similarity">
    <text evidence="7">Belongs to the ATPase delta chain family.</text>
</comment>
<evidence type="ECO:0000256" key="7">
    <source>
        <dbReference type="HAMAP-Rule" id="MF_01416"/>
    </source>
</evidence>
<gene>
    <name evidence="7" type="primary">atpH</name>
    <name evidence="8" type="ORF">EV386_0344</name>
</gene>
<dbReference type="Pfam" id="PF00213">
    <property type="entry name" value="OSCP"/>
    <property type="match status" value="1"/>
</dbReference>
<evidence type="ECO:0000256" key="3">
    <source>
        <dbReference type="ARBA" id="ARBA00022781"/>
    </source>
</evidence>
<dbReference type="EMBL" id="SGWX01000001">
    <property type="protein sequence ID" value="RZS60102.1"/>
    <property type="molecule type" value="Genomic_DNA"/>
</dbReference>
<keyword evidence="6 7" id="KW-0066">ATP synthesis</keyword>
<sequence>MRGTSGASLAAAVGRLDQVLGAAGDGAMALGEQLFAVVDALDSSAALRRALTDPSLPAASKQAVTARVLASGFDPRVVDLVSSMAAARWSADKDLPDAIERLAVSATLTDAAQRGTLESVEDEVFRITRALQGQREARRALSDPASKPERRIALVDALLADKTDPVTLAIARRATTALRGRRFVAALIDVGHVIAERRERLVATVTSAVELTEAQSARLNSLLEQAYGRQVQVYVTQDPAVVGGLRIQIGADVVDNTVLSRLADARRRLAG</sequence>
<dbReference type="OrthoDB" id="5242917at2"/>
<comment type="function">
    <text evidence="7">This protein is part of the stalk that links CF(0) to CF(1). It either transmits conformational changes from CF(0) to CF(1) or is implicated in proton conduction.</text>
</comment>
<evidence type="ECO:0000256" key="1">
    <source>
        <dbReference type="ARBA" id="ARBA00004370"/>
    </source>
</evidence>
<protein>
    <recommendedName>
        <fullName evidence="7">ATP synthase subunit delta</fullName>
    </recommendedName>
    <alternativeName>
        <fullName evidence="7">ATP synthase F(1) sector subunit delta</fullName>
    </alternativeName>
    <alternativeName>
        <fullName evidence="7">F-type ATPase subunit delta</fullName>
        <shortName evidence="7">F-ATPase subunit delta</shortName>
    </alternativeName>
</protein>
<comment type="function">
    <text evidence="7">F(1)F(0) ATP synthase produces ATP from ADP in the presence of a proton or sodium gradient. F-type ATPases consist of two structural domains, F(1) containing the extramembraneous catalytic core and F(0) containing the membrane proton channel, linked together by a central stalk and a peripheral stalk. During catalysis, ATP synthesis in the catalytic domain of F(1) is coupled via a rotary mechanism of the central stalk subunits to proton translocation.</text>
</comment>
<evidence type="ECO:0000313" key="9">
    <source>
        <dbReference type="Proteomes" id="UP000293852"/>
    </source>
</evidence>
<dbReference type="HAMAP" id="MF_01416">
    <property type="entry name" value="ATP_synth_delta_bact"/>
    <property type="match status" value="1"/>
</dbReference>
<keyword evidence="7" id="KW-1003">Cell membrane</keyword>
<evidence type="ECO:0000256" key="4">
    <source>
        <dbReference type="ARBA" id="ARBA00023065"/>
    </source>
</evidence>
<keyword evidence="4 7" id="KW-0406">Ion transport</keyword>
<accession>A0A4Q7M0L7</accession>
<keyword evidence="3 7" id="KW-0375">Hydrogen ion transport</keyword>
<keyword evidence="2 7" id="KW-0813">Transport</keyword>
<dbReference type="PRINTS" id="PR00125">
    <property type="entry name" value="ATPASEDELTA"/>
</dbReference>